<dbReference type="OrthoDB" id="117945at2157"/>
<gene>
    <name evidence="1" type="ORF">RJ53_08325</name>
</gene>
<evidence type="ECO:0000313" key="2">
    <source>
        <dbReference type="Proteomes" id="UP000730161"/>
    </source>
</evidence>
<dbReference type="EMBL" id="JWHL01000013">
    <property type="protein sequence ID" value="MBR1369496.1"/>
    <property type="molecule type" value="Genomic_DNA"/>
</dbReference>
<dbReference type="AlphaFoldDB" id="A0A8J7W6Y4"/>
<dbReference type="Proteomes" id="UP000730161">
    <property type="component" value="Unassembled WGS sequence"/>
</dbReference>
<reference evidence="1" key="1">
    <citation type="submission" date="2014-12" db="EMBL/GenBank/DDBJ databases">
        <authorList>
            <person name="Huang H.-H."/>
            <person name="Chen S.-C."/>
            <person name="Lai M.-C."/>
        </authorList>
    </citation>
    <scope>NUCLEOTIDE SEQUENCE</scope>
    <source>
        <strain evidence="1">K1F9705b</strain>
    </source>
</reference>
<protein>
    <submittedName>
        <fullName evidence="1">Uncharacterized protein</fullName>
    </submittedName>
</protein>
<sequence length="128" mass="14836">METKRGEECRTFAVTPGEKIDILELEELGRRYNIVIYLYFEDELARKVSISDDLATYKDVPEYERPFIRLESFISFAGSQDPGFRDKLSELPLILEVIACGEAVIEGEERRYITTLMPFLDEMDALEI</sequence>
<organism evidence="1 2">
    <name type="scientific">Methanocalculus chunghsingensis</name>
    <dbReference type="NCBI Taxonomy" id="156457"/>
    <lineage>
        <taxon>Archaea</taxon>
        <taxon>Methanobacteriati</taxon>
        <taxon>Methanobacteriota</taxon>
        <taxon>Stenosarchaea group</taxon>
        <taxon>Methanomicrobia</taxon>
        <taxon>Methanomicrobiales</taxon>
        <taxon>Methanocalculaceae</taxon>
        <taxon>Methanocalculus</taxon>
    </lineage>
</organism>
<evidence type="ECO:0000313" key="1">
    <source>
        <dbReference type="EMBL" id="MBR1369496.1"/>
    </source>
</evidence>
<name>A0A8J7W6Y4_9EURY</name>
<accession>A0A8J7W6Y4</accession>
<keyword evidence="2" id="KW-1185">Reference proteome</keyword>
<proteinExistence type="predicted"/>
<dbReference type="RefSeq" id="WP_211531204.1">
    <property type="nucleotide sequence ID" value="NZ_JWHL01000013.1"/>
</dbReference>
<comment type="caution">
    <text evidence="1">The sequence shown here is derived from an EMBL/GenBank/DDBJ whole genome shotgun (WGS) entry which is preliminary data.</text>
</comment>